<sequence>MTTVTGSGEGFGSVAWWGLSPALDLQAECPPDAPSPGDPQELDILLLGSVDARHILRTLAQTRRWPPRKLNFFVLENNLEAVARQILILNLAFEPPESMGLQEKSETFLELWGNGLVRTQVAEYVRAQAQRMRRLLPEPEDLAAQLPRLSLEALKYRERDSLEAVFTFWAASEAKASFPLSRLWDARLRGYLGSRYDARIGVSDWDLHMKLHERGARVINSREFRRWRETSVAFEIRDASAYQLPNRTLASGRLMSHRGERVAVRGYWGDVATGPFVAFGIESDDESILKSCNGTPVKCAGEISLHNVTSLFRSLVAAEEEGSGAEPETEAEGGAPESDPAGSRPFRVHFLPLGAAPTLHHRKRYSSRFHLLYVSCGMVHQLSPELGACLAPGGRLIVELARYLVDLRPNQLESFCDRVRELAEAAGFAPESHEGPPETFARFSRKPQPEGEVPSVCQKAKAPPLEETNAEILTPPPDPQEPAPSEIQSSSQAEAPGALTPPPKASEPAPSEIQSPSSQADPPAALTPPPGASEPSLSEIQSPSSNADAPGALTPPPGASEHSPSEILSPSSSADAPGALTPPPGACEPAPSEILSPSSNADASGALTPPPKASEPAPSEIQPLFQC</sequence>
<evidence type="ECO:0000256" key="1">
    <source>
        <dbReference type="ARBA" id="ARBA00010449"/>
    </source>
</evidence>
<dbReference type="InterPro" id="IPR039304">
    <property type="entry name" value="DNAAF3"/>
</dbReference>
<evidence type="ECO:0000259" key="8">
    <source>
        <dbReference type="Pfam" id="PF14737"/>
    </source>
</evidence>
<dbReference type="OrthoDB" id="538817at2759"/>
<dbReference type="AlphaFoldDB" id="A0A7N4NSU6"/>
<accession>A0A7N4NSU6</accession>
<evidence type="ECO:0000259" key="9">
    <source>
        <dbReference type="Pfam" id="PF14740"/>
    </source>
</evidence>
<feature type="domain" description="DUF4470" evidence="8">
    <location>
        <begin position="16"/>
        <end position="115"/>
    </location>
</feature>
<reference evidence="10" key="3">
    <citation type="submission" date="2025-09" db="UniProtKB">
        <authorList>
            <consortium name="Ensembl"/>
        </authorList>
    </citation>
    <scope>IDENTIFICATION</scope>
</reference>
<feature type="compositionally biased region" description="Acidic residues" evidence="7">
    <location>
        <begin position="319"/>
        <end position="331"/>
    </location>
</feature>
<feature type="region of interest" description="Disordered" evidence="7">
    <location>
        <begin position="319"/>
        <end position="341"/>
    </location>
</feature>
<evidence type="ECO:0000256" key="2">
    <source>
        <dbReference type="ARBA" id="ARBA00022490"/>
    </source>
</evidence>
<feature type="domain" description="Dynein assembly factor 3 C-terminal" evidence="9">
    <location>
        <begin position="149"/>
        <end position="431"/>
    </location>
</feature>
<comment type="similarity">
    <text evidence="1">Belongs to the DNAAF3 family.</text>
</comment>
<dbReference type="FunCoup" id="A0A7N4NSU6">
    <property type="interactions" value="17"/>
</dbReference>
<organism evidence="10 11">
    <name type="scientific">Sarcophilus harrisii</name>
    <name type="common">Tasmanian devil</name>
    <name type="synonym">Sarcophilus laniarius</name>
    <dbReference type="NCBI Taxonomy" id="9305"/>
    <lineage>
        <taxon>Eukaryota</taxon>
        <taxon>Metazoa</taxon>
        <taxon>Chordata</taxon>
        <taxon>Craniata</taxon>
        <taxon>Vertebrata</taxon>
        <taxon>Euteleostomi</taxon>
        <taxon>Mammalia</taxon>
        <taxon>Metatheria</taxon>
        <taxon>Dasyuromorphia</taxon>
        <taxon>Dasyuridae</taxon>
        <taxon>Sarcophilus</taxon>
    </lineage>
</organism>
<keyword evidence="3" id="KW-0970">Cilium biogenesis/degradation</keyword>
<dbReference type="Ensembl" id="ENSSHAT00000052965.1">
    <property type="protein sequence ID" value="ENSSHAP00000027698.1"/>
    <property type="gene ID" value="ENSSHAG00000001262.2"/>
</dbReference>
<evidence type="ECO:0000256" key="7">
    <source>
        <dbReference type="SAM" id="MobiDB-lite"/>
    </source>
</evidence>
<feature type="region of interest" description="Disordered" evidence="7">
    <location>
        <begin position="427"/>
        <end position="627"/>
    </location>
</feature>
<dbReference type="GO" id="GO:0120293">
    <property type="term" value="C:dynein axonemal particle"/>
    <property type="evidence" value="ECO:0007669"/>
    <property type="project" value="UniProtKB-SubCell"/>
</dbReference>
<proteinExistence type="inferred from homology"/>
<dbReference type="RefSeq" id="XP_031819366.1">
    <property type="nucleotide sequence ID" value="XM_031963506.1"/>
</dbReference>
<dbReference type="InterPro" id="IPR027974">
    <property type="entry name" value="DUF4470"/>
</dbReference>
<evidence type="ECO:0000256" key="4">
    <source>
        <dbReference type="ARBA" id="ARBA00024190"/>
    </source>
</evidence>
<name>A0A7N4NSU6_SARHA</name>
<reference evidence="10 11" key="1">
    <citation type="journal article" date="2011" name="Proc. Natl. Acad. Sci. U.S.A.">
        <title>Genetic diversity and population structure of the endangered marsupial Sarcophilus harrisii (Tasmanian devil).</title>
        <authorList>
            <person name="Miller W."/>
            <person name="Hayes V.M."/>
            <person name="Ratan A."/>
            <person name="Petersen D.C."/>
            <person name="Wittekindt N.E."/>
            <person name="Miller J."/>
            <person name="Walenz B."/>
            <person name="Knight J."/>
            <person name="Qi J."/>
            <person name="Zhao F."/>
            <person name="Wang Q."/>
            <person name="Bedoya-Reina O.C."/>
            <person name="Katiyar N."/>
            <person name="Tomsho L.P."/>
            <person name="Kasson L.M."/>
            <person name="Hardie R.A."/>
            <person name="Woodbridge P."/>
            <person name="Tindall E.A."/>
            <person name="Bertelsen M.F."/>
            <person name="Dixon D."/>
            <person name="Pyecroft S."/>
            <person name="Helgen K.M."/>
            <person name="Lesk A.M."/>
            <person name="Pringle T.H."/>
            <person name="Patterson N."/>
            <person name="Zhang Y."/>
            <person name="Kreiss A."/>
            <person name="Woods G.M."/>
            <person name="Jones M.E."/>
            <person name="Schuster S.C."/>
        </authorList>
    </citation>
    <scope>NUCLEOTIDE SEQUENCE [LARGE SCALE GENOMIC DNA]</scope>
</reference>
<dbReference type="PANTHER" id="PTHR22118:SF14">
    <property type="entry name" value="DYNEIN AXONEMAL ASSEMBLY FACTOR 3"/>
    <property type="match status" value="1"/>
</dbReference>
<dbReference type="GeneID" id="100926748"/>
<comment type="subcellular location">
    <subcellularLocation>
        <location evidence="4">Dynein axonemal particle</location>
    </subcellularLocation>
</comment>
<feature type="compositionally biased region" description="Polar residues" evidence="7">
    <location>
        <begin position="535"/>
        <end position="547"/>
    </location>
</feature>
<evidence type="ECO:0000256" key="6">
    <source>
        <dbReference type="ARBA" id="ARBA00025165"/>
    </source>
</evidence>
<dbReference type="CTD" id="352909"/>
<keyword evidence="11" id="KW-1185">Reference proteome</keyword>
<dbReference type="GO" id="GO:0070286">
    <property type="term" value="P:axonemal dynein complex assembly"/>
    <property type="evidence" value="ECO:0007669"/>
    <property type="project" value="Ensembl"/>
</dbReference>
<dbReference type="Proteomes" id="UP000007648">
    <property type="component" value="Unassembled WGS sequence"/>
</dbReference>
<evidence type="ECO:0000256" key="5">
    <source>
        <dbReference type="ARBA" id="ARBA00024431"/>
    </source>
</evidence>
<dbReference type="GO" id="GO:0044458">
    <property type="term" value="P:motile cilium assembly"/>
    <property type="evidence" value="ECO:0007669"/>
    <property type="project" value="Ensembl"/>
</dbReference>
<protein>
    <recommendedName>
        <fullName evidence="5">Dynein axonemal assembly factor 3</fullName>
    </recommendedName>
</protein>
<comment type="function">
    <text evidence="6">Required for the assembly of axonemal inner and outer dynein arms. Involved in preassembly of dyneins into complexes before their transport into cilia.</text>
</comment>
<dbReference type="KEGG" id="shr:100926748"/>
<dbReference type="InterPro" id="IPR028235">
    <property type="entry name" value="DNAAF3_C"/>
</dbReference>
<dbReference type="InParanoid" id="A0A7N4NSU6"/>
<evidence type="ECO:0000313" key="10">
    <source>
        <dbReference type="Ensembl" id="ENSSHAP00000027698.1"/>
    </source>
</evidence>
<dbReference type="Pfam" id="PF14737">
    <property type="entry name" value="DUF4470"/>
    <property type="match status" value="1"/>
</dbReference>
<keyword evidence="2" id="KW-0963">Cytoplasm</keyword>
<evidence type="ECO:0000313" key="11">
    <source>
        <dbReference type="Proteomes" id="UP000007648"/>
    </source>
</evidence>
<dbReference type="Pfam" id="PF14740">
    <property type="entry name" value="DUF4471"/>
    <property type="match status" value="1"/>
</dbReference>
<feature type="compositionally biased region" description="Low complexity" evidence="7">
    <location>
        <begin position="560"/>
        <end position="573"/>
    </location>
</feature>
<gene>
    <name evidence="10" type="primary">DNAAF3</name>
</gene>
<evidence type="ECO:0000256" key="3">
    <source>
        <dbReference type="ARBA" id="ARBA00022794"/>
    </source>
</evidence>
<dbReference type="GeneTree" id="ENSGT00390000002069"/>
<dbReference type="PANTHER" id="PTHR22118">
    <property type="entry name" value="DYNEIN ASSEMBLY FACTOR 3, AXONEMAL"/>
    <property type="match status" value="1"/>
</dbReference>
<reference evidence="10" key="2">
    <citation type="submission" date="2025-08" db="UniProtKB">
        <authorList>
            <consortium name="Ensembl"/>
        </authorList>
    </citation>
    <scope>IDENTIFICATION</scope>
</reference>